<feature type="compositionally biased region" description="Low complexity" evidence="1">
    <location>
        <begin position="496"/>
        <end position="520"/>
    </location>
</feature>
<dbReference type="Proteomes" id="UP000783213">
    <property type="component" value="Unassembled WGS sequence"/>
</dbReference>
<sequence>MAISKQQEAVIAKIVSYNPATWFLACESEVLNIPEKDRVEFGRILIEAMDVYKSKVQNVIPILKRGPNLNPEVNISAWAMMHARFLARLFIKHPTLCERLCVKLSNETYNPGWKSHVRKFRDIEDHKNEIEEQVEAACRESQLFFSTHSGYNFVITNHSVSSRDSQSKVQSYPRFEVQSRQTAAQSLLALSQSDEAPRRYESTSSSRLPPPQIAPLQVNGGHDQATTSNSKSHTGEKHPKHVRFALALEKSAAAELGAISRINLNSLYRTPQEKAHQLQLERDLQAQIASQNDDLYGVSDDERDRPTSSTKLSNEKRVAISSNTRRTSAPKPAVITDSDTEEEIQLTASNNDSKARANDTRQRVDSKQCLSSKNQESTSNKATTPNRSPGIEDHLENESSSPAESVDGDNDERFSLREMIDAMEFVAEHPWICDHLLVDHVWDEYKLFHEYNTEALKVAEEEIGDANRAAAKEATPSAHKGTEAGSSITSAHRTRSTSQTSSSPSVPSSRLISPPLSTPSVFQAGSTDEADANDKTAAKEQQAITAASKAKFVNRNFQLQVATVYRALGVVPTVTGPIPSNHPPLNLVQSSESFAPTENALPHQGRSPASDRFASDHNLPTRSQLSMGQYKATNPIVDENTIIVDTSSLVPAHVYSVPDHIAPPRRGRSSEELVPAYAPPKRRSQSTVGQASVYYGNDANHSTSSDRAKKSLAPTMNRAQMREKLQVAAVYQSLGRRNARSSGNFGNDGARVEMEEEVQKVFPAIHTHKSERTRRGQDDGLHKGPHGRHIPSFGLQANVPEIFAQNRSLSPHGGVGAPSGFGLNPFVSQNMDFGTGLASRSRTATIAGQDREGFAVNQTHNEQEMGFAGVDLSGIENRTSNHQIPEMYGVSQPIAALDNPQEDFWINRGSFGDFGPIGIGLNMDVNMDLDADLFPALDFNDVHRSGTHLAGFRGDYNLDLNDQDMPFPGPRRSSRHLGDFNPDANSSGFGGMKQPFDSANQNIDDMDQAPADFEGMDEFMFHNTPLAQINAGLGFGDMNQTSDQSGRMDPVDVPERPRRERAGTRSQPGEAVVPVTPNRTRASTRSQRRYDLSARGANYFRFQDTGSVEGDDGNDYIDEGDEEEVDEEIEEDEDDEDGFEGVSPSKRARNRKDSSRGSARSPAKGSAKGTPRKSRKTPVKKGPKVAFNPRPASSPSTLDRGPPRRYHQTTINLSPGALGPRLNLEISGRQRRLPFTTVAQDRAQLKKEFEMDPEDQDL</sequence>
<keyword evidence="3" id="KW-1185">Reference proteome</keyword>
<reference evidence="2 3" key="1">
    <citation type="journal article" date="2020" name="Genome Biol. Evol.">
        <title>Comparative genomics of Sclerotiniaceae.</title>
        <authorList>
            <person name="Valero Jimenez C.A."/>
            <person name="Steentjes M."/>
            <person name="Scholten O.E."/>
            <person name="Van Kan J.A.L."/>
        </authorList>
    </citation>
    <scope>NUCLEOTIDE SEQUENCE [LARGE SCALE GENOMIC DNA]</scope>
    <source>
        <strain evidence="2 3">B1</strain>
    </source>
</reference>
<accession>A0ABQ7I3I8</accession>
<feature type="compositionally biased region" description="Basic and acidic residues" evidence="1">
    <location>
        <begin position="353"/>
        <end position="366"/>
    </location>
</feature>
<feature type="region of interest" description="Disordered" evidence="1">
    <location>
        <begin position="660"/>
        <end position="689"/>
    </location>
</feature>
<feature type="region of interest" description="Disordered" evidence="1">
    <location>
        <begin position="188"/>
        <end position="239"/>
    </location>
</feature>
<dbReference type="GeneID" id="62239067"/>
<name>A0ABQ7I3I8_9HELO</name>
<dbReference type="EMBL" id="RCSX01000062">
    <property type="protein sequence ID" value="KAF7909217.1"/>
    <property type="molecule type" value="Genomic_DNA"/>
</dbReference>
<comment type="caution">
    <text evidence="2">The sequence shown here is derived from an EMBL/GenBank/DDBJ whole genome shotgun (WGS) entry which is preliminary data.</text>
</comment>
<evidence type="ECO:0000256" key="1">
    <source>
        <dbReference type="SAM" id="MobiDB-lite"/>
    </source>
</evidence>
<evidence type="ECO:0000313" key="3">
    <source>
        <dbReference type="Proteomes" id="UP000783213"/>
    </source>
</evidence>
<gene>
    <name evidence="2" type="ORF">EAE98_012296</name>
</gene>
<feature type="region of interest" description="Disordered" evidence="1">
    <location>
        <begin position="594"/>
        <end position="613"/>
    </location>
</feature>
<feature type="compositionally biased region" description="Acidic residues" evidence="1">
    <location>
        <begin position="1109"/>
        <end position="1139"/>
    </location>
</feature>
<dbReference type="PROSITE" id="PS51257">
    <property type="entry name" value="PROKAR_LIPOPROTEIN"/>
    <property type="match status" value="1"/>
</dbReference>
<feature type="compositionally biased region" description="Polar residues" evidence="1">
    <location>
        <begin position="368"/>
        <end position="387"/>
    </location>
</feature>
<evidence type="ECO:0000313" key="2">
    <source>
        <dbReference type="EMBL" id="KAF7909217.1"/>
    </source>
</evidence>
<feature type="region of interest" description="Disordered" evidence="1">
    <location>
        <begin position="292"/>
        <end position="410"/>
    </location>
</feature>
<dbReference type="RefSeq" id="XP_038803762.1">
    <property type="nucleotide sequence ID" value="XM_038959921.1"/>
</dbReference>
<feature type="region of interest" description="Disordered" evidence="1">
    <location>
        <begin position="467"/>
        <end position="537"/>
    </location>
</feature>
<organism evidence="2 3">
    <name type="scientific">Botrytis deweyae</name>
    <dbReference type="NCBI Taxonomy" id="2478750"/>
    <lineage>
        <taxon>Eukaryota</taxon>
        <taxon>Fungi</taxon>
        <taxon>Dikarya</taxon>
        <taxon>Ascomycota</taxon>
        <taxon>Pezizomycotina</taxon>
        <taxon>Leotiomycetes</taxon>
        <taxon>Helotiales</taxon>
        <taxon>Sclerotiniaceae</taxon>
        <taxon>Botrytis</taxon>
    </lineage>
</organism>
<feature type="compositionally biased region" description="Basic residues" evidence="1">
    <location>
        <begin position="1170"/>
        <end position="1183"/>
    </location>
</feature>
<protein>
    <submittedName>
        <fullName evidence="2">Uncharacterized protein</fullName>
    </submittedName>
</protein>
<feature type="compositionally biased region" description="Basic and acidic residues" evidence="1">
    <location>
        <begin position="1049"/>
        <end position="1063"/>
    </location>
</feature>
<feature type="region of interest" description="Disordered" evidence="1">
    <location>
        <begin position="1033"/>
        <end position="1221"/>
    </location>
</feature>
<proteinExistence type="predicted"/>